<keyword evidence="6" id="KW-0732">Signal</keyword>
<dbReference type="Proteomes" id="UP000885792">
    <property type="component" value="Unassembled WGS sequence"/>
</dbReference>
<comment type="caution">
    <text evidence="8">The sequence shown here is derived from an EMBL/GenBank/DDBJ whole genome shotgun (WGS) entry which is preliminary data.</text>
</comment>
<reference evidence="8" key="1">
    <citation type="journal article" date="2020" name="mSystems">
        <title>Genome- and Community-Level Interaction Insights into Carbon Utilization and Element Cycling Functions of Hydrothermarchaeota in Hydrothermal Sediment.</title>
        <authorList>
            <person name="Zhou Z."/>
            <person name="Liu Y."/>
            <person name="Xu W."/>
            <person name="Pan J."/>
            <person name="Luo Z.H."/>
            <person name="Li M."/>
        </authorList>
    </citation>
    <scope>NUCLEOTIDE SEQUENCE [LARGE SCALE GENOMIC DNA]</scope>
    <source>
        <strain evidence="8">HyVt-501</strain>
    </source>
</reference>
<keyword evidence="5" id="KW-1133">Transmembrane helix</keyword>
<evidence type="ECO:0000256" key="6">
    <source>
        <dbReference type="SAM" id="SignalP"/>
    </source>
</evidence>
<dbReference type="InterPro" id="IPR036909">
    <property type="entry name" value="Cyt_c-like_dom_sf"/>
</dbReference>
<feature type="domain" description="Cytochrome c" evidence="7">
    <location>
        <begin position="20"/>
        <end position="110"/>
    </location>
</feature>
<protein>
    <submittedName>
        <fullName evidence="8">Cytochrome c</fullName>
    </submittedName>
</protein>
<dbReference type="SUPFAM" id="SSF46626">
    <property type="entry name" value="Cytochrome c"/>
    <property type="match status" value="1"/>
</dbReference>
<feature type="signal peptide" evidence="6">
    <location>
        <begin position="1"/>
        <end position="19"/>
    </location>
</feature>
<dbReference type="GO" id="GO:0009055">
    <property type="term" value="F:electron transfer activity"/>
    <property type="evidence" value="ECO:0007669"/>
    <property type="project" value="InterPro"/>
</dbReference>
<evidence type="ECO:0000313" key="8">
    <source>
        <dbReference type="EMBL" id="HHJ63696.1"/>
    </source>
</evidence>
<keyword evidence="1 4" id="KW-0349">Heme</keyword>
<dbReference type="PROSITE" id="PS51007">
    <property type="entry name" value="CYTC"/>
    <property type="match status" value="1"/>
</dbReference>
<feature type="transmembrane region" description="Helical" evidence="5">
    <location>
        <begin position="119"/>
        <end position="142"/>
    </location>
</feature>
<dbReference type="Pfam" id="PF00034">
    <property type="entry name" value="Cytochrom_C"/>
    <property type="match status" value="1"/>
</dbReference>
<dbReference type="GO" id="GO:0020037">
    <property type="term" value="F:heme binding"/>
    <property type="evidence" value="ECO:0007669"/>
    <property type="project" value="InterPro"/>
</dbReference>
<dbReference type="Gene3D" id="1.10.760.10">
    <property type="entry name" value="Cytochrome c-like domain"/>
    <property type="match status" value="1"/>
</dbReference>
<dbReference type="EMBL" id="DRNB01000077">
    <property type="protein sequence ID" value="HHJ63696.1"/>
    <property type="molecule type" value="Genomic_DNA"/>
</dbReference>
<name>A0A7C5PYX3_AQUAO</name>
<evidence type="ECO:0000256" key="1">
    <source>
        <dbReference type="ARBA" id="ARBA00022617"/>
    </source>
</evidence>
<dbReference type="GO" id="GO:0046872">
    <property type="term" value="F:metal ion binding"/>
    <property type="evidence" value="ECO:0007669"/>
    <property type="project" value="UniProtKB-KW"/>
</dbReference>
<keyword evidence="5" id="KW-0472">Membrane</keyword>
<evidence type="ECO:0000256" key="3">
    <source>
        <dbReference type="ARBA" id="ARBA00023004"/>
    </source>
</evidence>
<proteinExistence type="predicted"/>
<feature type="chain" id="PRO_5027902177" evidence="6">
    <location>
        <begin position="20"/>
        <end position="159"/>
    </location>
</feature>
<keyword evidence="3 4" id="KW-0408">Iron</keyword>
<keyword evidence="2 4" id="KW-0479">Metal-binding</keyword>
<accession>A0A7C5PYX3</accession>
<evidence type="ECO:0000259" key="7">
    <source>
        <dbReference type="PROSITE" id="PS51007"/>
    </source>
</evidence>
<evidence type="ECO:0000256" key="5">
    <source>
        <dbReference type="SAM" id="Phobius"/>
    </source>
</evidence>
<keyword evidence="5" id="KW-0812">Transmembrane</keyword>
<evidence type="ECO:0000256" key="4">
    <source>
        <dbReference type="PROSITE-ProRule" id="PRU00433"/>
    </source>
</evidence>
<organism evidence="8">
    <name type="scientific">Aquifex aeolicus</name>
    <dbReference type="NCBI Taxonomy" id="63363"/>
    <lineage>
        <taxon>Bacteria</taxon>
        <taxon>Pseudomonadati</taxon>
        <taxon>Aquificota</taxon>
        <taxon>Aquificia</taxon>
        <taxon>Aquificales</taxon>
        <taxon>Aquificaceae</taxon>
        <taxon>Aquifex</taxon>
    </lineage>
</organism>
<dbReference type="InterPro" id="IPR009056">
    <property type="entry name" value="Cyt_c-like_dom"/>
</dbReference>
<gene>
    <name evidence="8" type="ORF">ENJ61_02205</name>
</gene>
<dbReference type="AlphaFoldDB" id="A0A7C5PYX3"/>
<evidence type="ECO:0000256" key="2">
    <source>
        <dbReference type="ARBA" id="ARBA00022723"/>
    </source>
</evidence>
<sequence>MKYLLTFLLFLISISPSLAGDPQTGKKLFFGEIRFSNGGLQCMACHKVDGSGGTLGPDLTKVFTRYGGAEGIKAVLQGGTAFPTMTPIYREANLTDEEISHLAAFFEKMAQEGEETGRFPAGLFIFAFGGFLGLLFVSQAVWGGRLKSVRRKLVESSKY</sequence>